<gene>
    <name evidence="9" type="ORF">PROFUN_15578</name>
</gene>
<evidence type="ECO:0000313" key="9">
    <source>
        <dbReference type="EMBL" id="PRP74331.1"/>
    </source>
</evidence>
<dbReference type="InParanoid" id="A0A2P6MRK1"/>
<keyword evidence="3 5" id="KW-1133">Transmembrane helix</keyword>
<dbReference type="CDD" id="cd00741">
    <property type="entry name" value="Lipase"/>
    <property type="match status" value="1"/>
</dbReference>
<dbReference type="Proteomes" id="UP000241769">
    <property type="component" value="Unassembled WGS sequence"/>
</dbReference>
<feature type="transmembrane region" description="Helical" evidence="5">
    <location>
        <begin position="594"/>
        <end position="614"/>
    </location>
</feature>
<name>A0A2P6MRK1_9EUKA</name>
<organism evidence="9 10">
    <name type="scientific">Planoprotostelium fungivorum</name>
    <dbReference type="NCBI Taxonomy" id="1890364"/>
    <lineage>
        <taxon>Eukaryota</taxon>
        <taxon>Amoebozoa</taxon>
        <taxon>Evosea</taxon>
        <taxon>Variosea</taxon>
        <taxon>Cavosteliida</taxon>
        <taxon>Cavosteliaceae</taxon>
        <taxon>Planoprotostelium</taxon>
    </lineage>
</organism>
<dbReference type="InterPro" id="IPR029058">
    <property type="entry name" value="AB_hydrolase_fold"/>
</dbReference>
<feature type="transmembrane region" description="Helical" evidence="5">
    <location>
        <begin position="432"/>
        <end position="452"/>
    </location>
</feature>
<dbReference type="EMBL" id="MDYQ01000472">
    <property type="protein sequence ID" value="PRP74331.1"/>
    <property type="molecule type" value="Genomic_DNA"/>
</dbReference>
<dbReference type="STRING" id="1890364.A0A2P6MRK1"/>
<evidence type="ECO:0000259" key="7">
    <source>
        <dbReference type="Pfam" id="PF01529"/>
    </source>
</evidence>
<comment type="catalytic activity">
    <reaction evidence="5">
        <text>L-cysteinyl-[protein] + hexadecanoyl-CoA = S-hexadecanoyl-L-cysteinyl-[protein] + CoA</text>
        <dbReference type="Rhea" id="RHEA:36683"/>
        <dbReference type="Rhea" id="RHEA-COMP:10131"/>
        <dbReference type="Rhea" id="RHEA-COMP:11032"/>
        <dbReference type="ChEBI" id="CHEBI:29950"/>
        <dbReference type="ChEBI" id="CHEBI:57287"/>
        <dbReference type="ChEBI" id="CHEBI:57379"/>
        <dbReference type="ChEBI" id="CHEBI:74151"/>
        <dbReference type="EC" id="2.3.1.225"/>
    </reaction>
</comment>
<keyword evidence="2 5" id="KW-0812">Transmembrane</keyword>
<feature type="domain" description="Palmitoyltransferase DHHC" evidence="7">
    <location>
        <begin position="525"/>
        <end position="627"/>
    </location>
</feature>
<comment type="caution">
    <text evidence="9">The sequence shown here is derived from an EMBL/GenBank/DDBJ whole genome shotgun (WGS) entry which is preliminary data.</text>
</comment>
<protein>
    <recommendedName>
        <fullName evidence="5">Palmitoyltransferase</fullName>
        <ecNumber evidence="5">2.3.1.225</ecNumber>
    </recommendedName>
</protein>
<evidence type="ECO:0000256" key="5">
    <source>
        <dbReference type="RuleBase" id="RU079119"/>
    </source>
</evidence>
<comment type="subcellular location">
    <subcellularLocation>
        <location evidence="1">Membrane</location>
        <topology evidence="1">Multi-pass membrane protein</topology>
    </subcellularLocation>
</comment>
<dbReference type="SUPFAM" id="SSF53474">
    <property type="entry name" value="alpha/beta-Hydrolases"/>
    <property type="match status" value="1"/>
</dbReference>
<feature type="transmembrane region" description="Helical" evidence="5">
    <location>
        <begin position="393"/>
        <end position="411"/>
    </location>
</feature>
<dbReference type="InterPro" id="IPR001594">
    <property type="entry name" value="Palmitoyltrfase_DHHC"/>
</dbReference>
<proteinExistence type="inferred from homology"/>
<evidence type="ECO:0000256" key="6">
    <source>
        <dbReference type="SAM" id="SignalP"/>
    </source>
</evidence>
<evidence type="ECO:0000256" key="3">
    <source>
        <dbReference type="ARBA" id="ARBA00022989"/>
    </source>
</evidence>
<keyword evidence="5" id="KW-0808">Transferase</keyword>
<evidence type="ECO:0000259" key="8">
    <source>
        <dbReference type="Pfam" id="PF01764"/>
    </source>
</evidence>
<keyword evidence="10" id="KW-1185">Reference proteome</keyword>
<accession>A0A2P6MRK1</accession>
<dbReference type="PANTHER" id="PTHR45856:SF25">
    <property type="entry name" value="FUNGAL LIPASE-LIKE DOMAIN-CONTAINING PROTEIN"/>
    <property type="match status" value="1"/>
</dbReference>
<dbReference type="Pfam" id="PF01764">
    <property type="entry name" value="Lipase_3"/>
    <property type="match status" value="1"/>
</dbReference>
<feature type="chain" id="PRO_5015189145" description="Palmitoyltransferase" evidence="6">
    <location>
        <begin position="17"/>
        <end position="673"/>
    </location>
</feature>
<sequence>MNRGLLLMCLFVAVFSQVRYCGLTFSEHSKIVFTKEKAMPKLMYSYASYCPHQDIFAWFVSDEELDCYWCVRQNAPSLNVTFSFSGVSADGNVVFAFRGTKLFNALNYIEDTSFLHKVVTPTIVHRVDFRRDRFMMPYQEPKFMEASWMPTSIQAAVISAGKRLSAMYPRAPFVVTGHSLGEAIATLAAADLALERTVKNPVQLWTFGSPRVGNPTFSQYLDKMYLDESIRVTHNRDPVPRLPPQFLNLQHIDTEYWFTSPDSFKKCKTEDPSCNAGVIIINLLDHGHYLGEDYLPSVLYGETCFQLLGKVFITAADRISGATMSEKELDGGAKNMPEVSGQNAPQQKEVGSLMNHHQKQHPEGVSKTELAKNWGGNNKAHCSYRLIHGPDRAQFYAVNAMIIIPFVVYEVTNLSKFACDKDTDMYWRVNPVSFIVGIPFFFFTLGFFWIAAYSDPGVVPRNPQWKEININEEREEQVREDKELLRKTKKMLVIDMIEYPVKFCESVIAASRVLTITAPADILRIGNCVGKMNYRYFLAFVLTVNCLLLIVFSFSVVEFAILMADRTKGVDRSVVWDFTANSAGVSREVISGVLAIYSFLMILSVGSLLGYHAWLISTGTKTYERIRERYDEVQNPFDRGFCKNWYLACCSPYYASYIRAKAKRQLHYGALSV</sequence>
<evidence type="ECO:0000256" key="1">
    <source>
        <dbReference type="ARBA" id="ARBA00004141"/>
    </source>
</evidence>
<comment type="similarity">
    <text evidence="5">Belongs to the DHHC palmitoyltransferase family.</text>
</comment>
<keyword evidence="5" id="KW-0012">Acyltransferase</keyword>
<keyword evidence="6" id="KW-0732">Signal</keyword>
<dbReference type="GO" id="GO:0019706">
    <property type="term" value="F:protein-cysteine S-palmitoyltransferase activity"/>
    <property type="evidence" value="ECO:0007669"/>
    <property type="project" value="UniProtKB-EC"/>
</dbReference>
<feature type="domain" description="Fungal lipase-type" evidence="8">
    <location>
        <begin position="94"/>
        <end position="245"/>
    </location>
</feature>
<reference evidence="9 10" key="1">
    <citation type="journal article" date="2018" name="Genome Biol. Evol.">
        <title>Multiple Roots of Fruiting Body Formation in Amoebozoa.</title>
        <authorList>
            <person name="Hillmann F."/>
            <person name="Forbes G."/>
            <person name="Novohradska S."/>
            <person name="Ferling I."/>
            <person name="Riege K."/>
            <person name="Groth M."/>
            <person name="Westermann M."/>
            <person name="Marz M."/>
            <person name="Spaller T."/>
            <person name="Winckler T."/>
            <person name="Schaap P."/>
            <person name="Glockner G."/>
        </authorList>
    </citation>
    <scope>NUCLEOTIDE SEQUENCE [LARGE SCALE GENOMIC DNA]</scope>
    <source>
        <strain evidence="9 10">Jena</strain>
    </source>
</reference>
<keyword evidence="4 5" id="KW-0472">Membrane</keyword>
<dbReference type="PANTHER" id="PTHR45856">
    <property type="entry name" value="ALPHA/BETA-HYDROLASES SUPERFAMILY PROTEIN"/>
    <property type="match status" value="1"/>
</dbReference>
<dbReference type="Gene3D" id="3.40.50.1820">
    <property type="entry name" value="alpha/beta hydrolase"/>
    <property type="match status" value="1"/>
</dbReference>
<feature type="transmembrane region" description="Helical" evidence="5">
    <location>
        <begin position="536"/>
        <end position="562"/>
    </location>
</feature>
<dbReference type="AlphaFoldDB" id="A0A2P6MRK1"/>
<dbReference type="GO" id="GO:0006629">
    <property type="term" value="P:lipid metabolic process"/>
    <property type="evidence" value="ECO:0007669"/>
    <property type="project" value="InterPro"/>
</dbReference>
<dbReference type="OrthoDB" id="345705at2759"/>
<dbReference type="EC" id="2.3.1.225" evidence="5"/>
<dbReference type="GO" id="GO:0016020">
    <property type="term" value="C:membrane"/>
    <property type="evidence" value="ECO:0007669"/>
    <property type="project" value="UniProtKB-SubCell"/>
</dbReference>
<dbReference type="InterPro" id="IPR051218">
    <property type="entry name" value="Sec_MonoDiacylglyc_Lipase"/>
</dbReference>
<evidence type="ECO:0000256" key="4">
    <source>
        <dbReference type="ARBA" id="ARBA00023136"/>
    </source>
</evidence>
<dbReference type="Pfam" id="PF01529">
    <property type="entry name" value="DHHC"/>
    <property type="match status" value="1"/>
</dbReference>
<feature type="signal peptide" evidence="6">
    <location>
        <begin position="1"/>
        <end position="16"/>
    </location>
</feature>
<evidence type="ECO:0000313" key="10">
    <source>
        <dbReference type="Proteomes" id="UP000241769"/>
    </source>
</evidence>
<evidence type="ECO:0000256" key="2">
    <source>
        <dbReference type="ARBA" id="ARBA00022692"/>
    </source>
</evidence>
<dbReference type="InterPro" id="IPR002921">
    <property type="entry name" value="Fungal_lipase-type"/>
</dbReference>
<comment type="domain">
    <text evidence="5">The DHHC domain is required for palmitoyltransferase activity.</text>
</comment>